<evidence type="ECO:0000313" key="2">
    <source>
        <dbReference type="Proteomes" id="UP000198970"/>
    </source>
</evidence>
<organism evidence="1 2">
    <name type="scientific">Lacrimispora sphenoides JCM 1415</name>
    <dbReference type="NCBI Taxonomy" id="1297793"/>
    <lineage>
        <taxon>Bacteria</taxon>
        <taxon>Bacillati</taxon>
        <taxon>Bacillota</taxon>
        <taxon>Clostridia</taxon>
        <taxon>Lachnospirales</taxon>
        <taxon>Lachnospiraceae</taxon>
        <taxon>Lacrimispora</taxon>
    </lineage>
</organism>
<protein>
    <submittedName>
        <fullName evidence="1">Uncharacterized protein</fullName>
    </submittedName>
</protein>
<dbReference type="Proteomes" id="UP000198970">
    <property type="component" value="Chromosome I"/>
</dbReference>
<proteinExistence type="predicted"/>
<evidence type="ECO:0000313" key="1">
    <source>
        <dbReference type="EMBL" id="SET68860.1"/>
    </source>
</evidence>
<sequence length="30" mass="3629">MKRNYYANGMNRIEKLFYINSVCLSEDRIS</sequence>
<accession>A0ABY1C5E0</accession>
<dbReference type="EMBL" id="LT630003">
    <property type="protein sequence ID" value="SET68860.1"/>
    <property type="molecule type" value="Genomic_DNA"/>
</dbReference>
<reference evidence="1 2" key="1">
    <citation type="submission" date="2016-10" db="EMBL/GenBank/DDBJ databases">
        <authorList>
            <person name="Varghese N."/>
            <person name="Submissions S."/>
        </authorList>
    </citation>
    <scope>NUCLEOTIDE SEQUENCE [LARGE SCALE GENOMIC DNA]</scope>
    <source>
        <strain evidence="1 2">ATCC 19403</strain>
    </source>
</reference>
<gene>
    <name evidence="1" type="ORF">SAMN02745906_1131</name>
</gene>
<name>A0ABY1C5E0_9FIRM</name>
<keyword evidence="2" id="KW-1185">Reference proteome</keyword>